<dbReference type="Gene3D" id="3.30.450.20">
    <property type="entry name" value="PAS domain"/>
    <property type="match status" value="1"/>
</dbReference>
<name>A0A6N6VM48_9HYPH</name>
<dbReference type="Gene3D" id="3.30.565.10">
    <property type="entry name" value="Histidine kinase-like ATPase, C-terminal domain"/>
    <property type="match status" value="1"/>
</dbReference>
<dbReference type="SUPFAM" id="SSF55785">
    <property type="entry name" value="PYP-like sensor domain (PAS domain)"/>
    <property type="match status" value="1"/>
</dbReference>
<keyword evidence="4" id="KW-0808">Transferase</keyword>
<dbReference type="InterPro" id="IPR036890">
    <property type="entry name" value="HATPase_C_sf"/>
</dbReference>
<gene>
    <name evidence="9" type="ORF">F2P47_08750</name>
</gene>
<dbReference type="Pfam" id="PF07568">
    <property type="entry name" value="HisKA_2"/>
    <property type="match status" value="1"/>
</dbReference>
<dbReference type="InterPro" id="IPR013656">
    <property type="entry name" value="PAS_4"/>
</dbReference>
<dbReference type="EC" id="2.7.13.3" evidence="2"/>
<evidence type="ECO:0000313" key="10">
    <source>
        <dbReference type="Proteomes" id="UP000468901"/>
    </source>
</evidence>
<dbReference type="EMBL" id="WESC01000007">
    <property type="protein sequence ID" value="KAB7740092.1"/>
    <property type="molecule type" value="Genomic_DNA"/>
</dbReference>
<dbReference type="InterPro" id="IPR005467">
    <property type="entry name" value="His_kinase_dom"/>
</dbReference>
<dbReference type="SMART" id="SM00387">
    <property type="entry name" value="HATPase_c"/>
    <property type="match status" value="1"/>
</dbReference>
<evidence type="ECO:0000256" key="3">
    <source>
        <dbReference type="ARBA" id="ARBA00022553"/>
    </source>
</evidence>
<comment type="caution">
    <text evidence="9">The sequence shown here is derived from an EMBL/GenBank/DDBJ whole genome shotgun (WGS) entry which is preliminary data.</text>
</comment>
<dbReference type="RefSeq" id="WP_152215978.1">
    <property type="nucleotide sequence ID" value="NZ_WESC01000007.1"/>
</dbReference>
<evidence type="ECO:0000256" key="5">
    <source>
        <dbReference type="ARBA" id="ARBA00022741"/>
    </source>
</evidence>
<keyword evidence="3" id="KW-0597">Phosphoprotein</keyword>
<dbReference type="AlphaFoldDB" id="A0A6N6VM48"/>
<evidence type="ECO:0000256" key="4">
    <source>
        <dbReference type="ARBA" id="ARBA00022679"/>
    </source>
</evidence>
<dbReference type="PANTHER" id="PTHR41523:SF8">
    <property type="entry name" value="ETHYLENE RESPONSE SENSOR PROTEIN"/>
    <property type="match status" value="1"/>
</dbReference>
<evidence type="ECO:0000259" key="8">
    <source>
        <dbReference type="PROSITE" id="PS50109"/>
    </source>
</evidence>
<dbReference type="CDD" id="cd00130">
    <property type="entry name" value="PAS"/>
    <property type="match status" value="1"/>
</dbReference>
<protein>
    <recommendedName>
        <fullName evidence="2">histidine kinase</fullName>
        <ecNumber evidence="2">2.7.13.3</ecNumber>
    </recommendedName>
</protein>
<evidence type="ECO:0000256" key="7">
    <source>
        <dbReference type="ARBA" id="ARBA00022840"/>
    </source>
</evidence>
<reference evidence="9 10" key="1">
    <citation type="submission" date="2019-09" db="EMBL/GenBank/DDBJ databases">
        <title>Parvibaculum sedimenti sp. nov., isolated from sediment.</title>
        <authorList>
            <person name="Wang Y."/>
        </authorList>
    </citation>
    <scope>NUCLEOTIDE SEQUENCE [LARGE SCALE GENOMIC DNA]</scope>
    <source>
        <strain evidence="9 10">HXT-9</strain>
    </source>
</reference>
<dbReference type="InterPro" id="IPR035965">
    <property type="entry name" value="PAS-like_dom_sf"/>
</dbReference>
<evidence type="ECO:0000313" key="9">
    <source>
        <dbReference type="EMBL" id="KAB7740092.1"/>
    </source>
</evidence>
<dbReference type="GO" id="GO:0005524">
    <property type="term" value="F:ATP binding"/>
    <property type="evidence" value="ECO:0007669"/>
    <property type="project" value="UniProtKB-KW"/>
</dbReference>
<dbReference type="InterPro" id="IPR011495">
    <property type="entry name" value="Sig_transdc_His_kin_sub2_dim/P"/>
</dbReference>
<dbReference type="PROSITE" id="PS50109">
    <property type="entry name" value="HIS_KIN"/>
    <property type="match status" value="1"/>
</dbReference>
<comment type="catalytic activity">
    <reaction evidence="1">
        <text>ATP + protein L-histidine = ADP + protein N-phospho-L-histidine.</text>
        <dbReference type="EC" id="2.7.13.3"/>
    </reaction>
</comment>
<dbReference type="SUPFAM" id="SSF55874">
    <property type="entry name" value="ATPase domain of HSP90 chaperone/DNA topoisomerase II/histidine kinase"/>
    <property type="match status" value="1"/>
</dbReference>
<keyword evidence="5" id="KW-0547">Nucleotide-binding</keyword>
<keyword evidence="7" id="KW-0067">ATP-binding</keyword>
<dbReference type="PANTHER" id="PTHR41523">
    <property type="entry name" value="TWO-COMPONENT SYSTEM SENSOR PROTEIN"/>
    <property type="match status" value="1"/>
</dbReference>
<evidence type="ECO:0000256" key="1">
    <source>
        <dbReference type="ARBA" id="ARBA00000085"/>
    </source>
</evidence>
<keyword evidence="6" id="KW-0418">Kinase</keyword>
<accession>A0A6N6VM48</accession>
<dbReference type="InterPro" id="IPR003594">
    <property type="entry name" value="HATPase_dom"/>
</dbReference>
<dbReference type="Pfam" id="PF08448">
    <property type="entry name" value="PAS_4"/>
    <property type="match status" value="1"/>
</dbReference>
<organism evidence="9 10">
    <name type="scientific">Parvibaculum sedimenti</name>
    <dbReference type="NCBI Taxonomy" id="2608632"/>
    <lineage>
        <taxon>Bacteria</taxon>
        <taxon>Pseudomonadati</taxon>
        <taxon>Pseudomonadota</taxon>
        <taxon>Alphaproteobacteria</taxon>
        <taxon>Hyphomicrobiales</taxon>
        <taxon>Parvibaculaceae</taxon>
        <taxon>Parvibaculum</taxon>
    </lineage>
</organism>
<dbReference type="Pfam" id="PF13581">
    <property type="entry name" value="HATPase_c_2"/>
    <property type="match status" value="1"/>
</dbReference>
<evidence type="ECO:0000256" key="2">
    <source>
        <dbReference type="ARBA" id="ARBA00012438"/>
    </source>
</evidence>
<dbReference type="InterPro" id="IPR000014">
    <property type="entry name" value="PAS"/>
</dbReference>
<dbReference type="GO" id="GO:0004673">
    <property type="term" value="F:protein histidine kinase activity"/>
    <property type="evidence" value="ECO:0007669"/>
    <property type="project" value="UniProtKB-EC"/>
</dbReference>
<sequence length="352" mass="38774">MAVDFGDVFDALPDACLLLSADGRFTVMAASDRQLALMRAARADVIGKPFIELLPADANVELAAAFRKVRRSLERALATGEAETLTAGKYEIVLPEEEGGGIDERYWNPRIQPVFGGDGRMACIVLKLRDVTEPIRRERELALERALAEREKMLVQKDILFREVSHRIKNSLQLVVSILNLQATAANDERIRSHLESAASRVAAITSVHERFFRTESHTAVEMSSYLRELCADIASSANNGSARWNFDVEAEALELPVDIAVPLALIVNELIINVLKHAYPGGAGPIRIALRAAEGELKLSIEDEGEVVFDRSRTGLGSRLVNALAQQIRGEIERTELAPGYRVELRLPLSS</sequence>
<keyword evidence="10" id="KW-1185">Reference proteome</keyword>
<evidence type="ECO:0000256" key="6">
    <source>
        <dbReference type="ARBA" id="ARBA00022777"/>
    </source>
</evidence>
<dbReference type="Proteomes" id="UP000468901">
    <property type="component" value="Unassembled WGS sequence"/>
</dbReference>
<feature type="domain" description="Histidine kinase" evidence="8">
    <location>
        <begin position="163"/>
        <end position="352"/>
    </location>
</feature>
<proteinExistence type="predicted"/>